<evidence type="ECO:0000313" key="9">
    <source>
        <dbReference type="Proteomes" id="UP001165083"/>
    </source>
</evidence>
<evidence type="ECO:0000313" key="8">
    <source>
        <dbReference type="EMBL" id="GMF19083.1"/>
    </source>
</evidence>
<feature type="compositionally biased region" description="Polar residues" evidence="7">
    <location>
        <begin position="272"/>
        <end position="287"/>
    </location>
</feature>
<evidence type="ECO:0000256" key="7">
    <source>
        <dbReference type="SAM" id="MobiDB-lite"/>
    </source>
</evidence>
<evidence type="ECO:0000256" key="1">
    <source>
        <dbReference type="ARBA" id="ARBA00004141"/>
    </source>
</evidence>
<sequence length="287" mass="32724">MRHWHSHSLPVCMLTHQQSLVCARPTSFAKDLAAPQSSSTRPRDFQHLPSMRSFRLVYDEWLHRQPLLTKMVTSSVLFGFGDRLAQRVEKIGKTDEELAEMEKDNVVEEGHLFSESTAKTVRMMVWGGMIMTPMMHTWYNLMERVFDGTGRLVAAKKVVADMVFVAPQMPIWFYTSTGLMAGRTLQDAFDDSIEKQPMTLMANYMLWPAANSITYGVMPLEYRLLFANCVHLGWASFLSYMASHPLPALPFLPSFKRTATSEEPDSNEHKNIQQSKVRSNISHTQSA</sequence>
<dbReference type="EMBL" id="BSXW01000334">
    <property type="protein sequence ID" value="GMF19083.1"/>
    <property type="molecule type" value="Genomic_DNA"/>
</dbReference>
<evidence type="ECO:0000256" key="2">
    <source>
        <dbReference type="ARBA" id="ARBA00006824"/>
    </source>
</evidence>
<dbReference type="InterPro" id="IPR007248">
    <property type="entry name" value="Mpv17_PMP22"/>
</dbReference>
<keyword evidence="5" id="KW-0472">Membrane</keyword>
<keyword evidence="3" id="KW-0812">Transmembrane</keyword>
<organism evidence="8 9">
    <name type="scientific">Phytophthora lilii</name>
    <dbReference type="NCBI Taxonomy" id="2077276"/>
    <lineage>
        <taxon>Eukaryota</taxon>
        <taxon>Sar</taxon>
        <taxon>Stramenopiles</taxon>
        <taxon>Oomycota</taxon>
        <taxon>Peronosporomycetes</taxon>
        <taxon>Peronosporales</taxon>
        <taxon>Peronosporaceae</taxon>
        <taxon>Phytophthora</taxon>
    </lineage>
</organism>
<comment type="similarity">
    <text evidence="2 6">Belongs to the peroxisomal membrane protein PXMP2/4 family.</text>
</comment>
<keyword evidence="4" id="KW-1133">Transmembrane helix</keyword>
<dbReference type="OrthoDB" id="430207at2759"/>
<reference evidence="8" key="1">
    <citation type="submission" date="2023-04" db="EMBL/GenBank/DDBJ databases">
        <title>Phytophthora lilii NBRC 32176.</title>
        <authorList>
            <person name="Ichikawa N."/>
            <person name="Sato H."/>
            <person name="Tonouchi N."/>
        </authorList>
    </citation>
    <scope>NUCLEOTIDE SEQUENCE</scope>
    <source>
        <strain evidence="8">NBRC 32176</strain>
    </source>
</reference>
<dbReference type="GO" id="GO:0005737">
    <property type="term" value="C:cytoplasm"/>
    <property type="evidence" value="ECO:0007669"/>
    <property type="project" value="TreeGrafter"/>
</dbReference>
<protein>
    <submittedName>
        <fullName evidence="8">Unnamed protein product</fullName>
    </submittedName>
</protein>
<evidence type="ECO:0000256" key="3">
    <source>
        <dbReference type="ARBA" id="ARBA00022692"/>
    </source>
</evidence>
<feature type="region of interest" description="Disordered" evidence="7">
    <location>
        <begin position="259"/>
        <end position="287"/>
    </location>
</feature>
<dbReference type="AlphaFoldDB" id="A0A9W6WWK1"/>
<keyword evidence="9" id="KW-1185">Reference proteome</keyword>
<dbReference type="GO" id="GO:0016020">
    <property type="term" value="C:membrane"/>
    <property type="evidence" value="ECO:0007669"/>
    <property type="project" value="UniProtKB-SubCell"/>
</dbReference>
<comment type="caution">
    <text evidence="8">The sequence shown here is derived from an EMBL/GenBank/DDBJ whole genome shotgun (WGS) entry which is preliminary data.</text>
</comment>
<dbReference type="Pfam" id="PF04117">
    <property type="entry name" value="Mpv17_PMP22"/>
    <property type="match status" value="1"/>
</dbReference>
<accession>A0A9W6WWK1</accession>
<evidence type="ECO:0000256" key="4">
    <source>
        <dbReference type="ARBA" id="ARBA00022989"/>
    </source>
</evidence>
<name>A0A9W6WWK1_9STRA</name>
<dbReference type="Proteomes" id="UP001165083">
    <property type="component" value="Unassembled WGS sequence"/>
</dbReference>
<dbReference type="PANTHER" id="PTHR11266:SF17">
    <property type="entry name" value="PROTEIN MPV17"/>
    <property type="match status" value="1"/>
</dbReference>
<dbReference type="PANTHER" id="PTHR11266">
    <property type="entry name" value="PEROXISOMAL MEMBRANE PROTEIN 2, PXMP2 MPV17"/>
    <property type="match status" value="1"/>
</dbReference>
<proteinExistence type="inferred from homology"/>
<gene>
    <name evidence="8" type="ORF">Plil01_000723600</name>
</gene>
<comment type="subcellular location">
    <subcellularLocation>
        <location evidence="1">Membrane</location>
        <topology evidence="1">Multi-pass membrane protein</topology>
    </subcellularLocation>
</comment>
<evidence type="ECO:0000256" key="5">
    <source>
        <dbReference type="ARBA" id="ARBA00023136"/>
    </source>
</evidence>
<evidence type="ECO:0000256" key="6">
    <source>
        <dbReference type="RuleBase" id="RU363053"/>
    </source>
</evidence>